<accession>A0A1D8N739</accession>
<dbReference type="Proteomes" id="UP000256601">
    <property type="component" value="Unassembled WGS sequence"/>
</dbReference>
<evidence type="ECO:0000256" key="2">
    <source>
        <dbReference type="ARBA" id="ARBA00038211"/>
    </source>
</evidence>
<dbReference type="CDD" id="cd05157">
    <property type="entry name" value="ETNK_euk"/>
    <property type="match status" value="1"/>
</dbReference>
<gene>
    <name evidence="6" type="ORF">B0I71DRAFT_127419</name>
    <name evidence="5" type="ORF">YALI1_B12742g</name>
</gene>
<dbReference type="Proteomes" id="UP000182444">
    <property type="component" value="Chromosome 1B"/>
</dbReference>
<dbReference type="GO" id="GO:0005737">
    <property type="term" value="C:cytoplasm"/>
    <property type="evidence" value="ECO:0007669"/>
    <property type="project" value="TreeGrafter"/>
</dbReference>
<keyword evidence="6" id="KW-0418">Kinase</keyword>
<evidence type="ECO:0000313" key="6">
    <source>
        <dbReference type="EMBL" id="RDW28494.1"/>
    </source>
</evidence>
<reference evidence="5 7" key="1">
    <citation type="journal article" date="2016" name="PLoS ONE">
        <title>Sequence Assembly of Yarrowia lipolytica Strain W29/CLIB89 Shows Transposable Element Diversity.</title>
        <authorList>
            <person name="Magnan C."/>
            <person name="Yu J."/>
            <person name="Chang I."/>
            <person name="Jahn E."/>
            <person name="Kanomata Y."/>
            <person name="Wu J."/>
            <person name="Zeller M."/>
            <person name="Oakes M."/>
            <person name="Baldi P."/>
            <person name="Sandmeyer S."/>
        </authorList>
    </citation>
    <scope>NUCLEOTIDE SEQUENCE [LARGE SCALE GENOMIC DNA]</scope>
    <source>
        <strain evidence="5">CLIB89</strain>
        <strain evidence="7">CLIB89(W29)</strain>
    </source>
</reference>
<evidence type="ECO:0000313" key="8">
    <source>
        <dbReference type="Proteomes" id="UP000256601"/>
    </source>
</evidence>
<name>A0A1D8N739_YARLL</name>
<evidence type="ECO:0000313" key="5">
    <source>
        <dbReference type="EMBL" id="AOW01464.1"/>
    </source>
</evidence>
<dbReference type="eggNOG" id="KOG4720">
    <property type="taxonomic scope" value="Eukaryota"/>
</dbReference>
<dbReference type="Pfam" id="PF01633">
    <property type="entry name" value="Choline_kinase"/>
    <property type="match status" value="1"/>
</dbReference>
<reference evidence="6 8" key="2">
    <citation type="submission" date="2018-07" db="EMBL/GenBank/DDBJ databases">
        <title>Draft Genome Assemblies for Five Robust Yarrowia lipolytica Strains Exhibiting High Lipid Production and Pentose Sugar Utilization and Sugar Alcohol Secretion from Undetoxified Lignocellulosic Biomass Hydrolysates.</title>
        <authorList>
            <consortium name="DOE Joint Genome Institute"/>
            <person name="Walker C."/>
            <person name="Ryu S."/>
            <person name="Na H."/>
            <person name="Zane M."/>
            <person name="LaButti K."/>
            <person name="Lipzen A."/>
            <person name="Haridas S."/>
            <person name="Barry K."/>
            <person name="Grigoriev I.V."/>
            <person name="Quarterman J."/>
            <person name="Slininger P."/>
            <person name="Dien B."/>
            <person name="Trinh C.T."/>
        </authorList>
    </citation>
    <scope>NUCLEOTIDE SEQUENCE [LARGE SCALE GENOMIC DNA]</scope>
    <source>
        <strain evidence="6 8">YB392</strain>
    </source>
</reference>
<dbReference type="EC" id="2.7.1.82" evidence="3"/>
<dbReference type="VEuPathDB" id="FungiDB:YALI1_B12742g"/>
<comment type="pathway">
    <text evidence="1">Phospholipid metabolism; phosphatidylethanolamine biosynthesis; phosphatidylethanolamine from ethanolamine: step 1/3.</text>
</comment>
<dbReference type="GO" id="GO:0004305">
    <property type="term" value="F:ethanolamine kinase activity"/>
    <property type="evidence" value="ECO:0007669"/>
    <property type="project" value="UniProtKB-EC"/>
</dbReference>
<organism evidence="5 7">
    <name type="scientific">Yarrowia lipolytica</name>
    <name type="common">Candida lipolytica</name>
    <dbReference type="NCBI Taxonomy" id="4952"/>
    <lineage>
        <taxon>Eukaryota</taxon>
        <taxon>Fungi</taxon>
        <taxon>Dikarya</taxon>
        <taxon>Ascomycota</taxon>
        <taxon>Saccharomycotina</taxon>
        <taxon>Dipodascomycetes</taxon>
        <taxon>Dipodascales</taxon>
        <taxon>Dipodascales incertae sedis</taxon>
        <taxon>Yarrowia</taxon>
    </lineage>
</organism>
<dbReference type="VEuPathDB" id="FungiDB:YALI0_B09515g"/>
<dbReference type="KEGG" id="yli:2907623"/>
<evidence type="ECO:0000256" key="3">
    <source>
        <dbReference type="ARBA" id="ARBA00038874"/>
    </source>
</evidence>
<dbReference type="PANTHER" id="PTHR22603">
    <property type="entry name" value="CHOLINE/ETHANOALAMINE KINASE"/>
    <property type="match status" value="1"/>
</dbReference>
<dbReference type="SUPFAM" id="SSF56112">
    <property type="entry name" value="Protein kinase-like (PK-like)"/>
    <property type="match status" value="1"/>
</dbReference>
<feature type="compositionally biased region" description="Low complexity" evidence="4">
    <location>
        <begin position="28"/>
        <end position="39"/>
    </location>
</feature>
<dbReference type="EMBL" id="KZ858952">
    <property type="protein sequence ID" value="RDW28494.1"/>
    <property type="molecule type" value="Genomic_DNA"/>
</dbReference>
<keyword evidence="6" id="KW-0808">Transferase</keyword>
<protein>
    <recommendedName>
        <fullName evidence="3">ethanolamine kinase</fullName>
        <ecNumber evidence="3">2.7.1.82</ecNumber>
    </recommendedName>
</protein>
<proteinExistence type="inferred from homology"/>
<dbReference type="OMA" id="FALIPKY"/>
<evidence type="ECO:0000256" key="1">
    <source>
        <dbReference type="ARBA" id="ARBA00037883"/>
    </source>
</evidence>
<dbReference type="InterPro" id="IPR011009">
    <property type="entry name" value="Kinase-like_dom_sf"/>
</dbReference>
<dbReference type="GO" id="GO:0006646">
    <property type="term" value="P:phosphatidylethanolamine biosynthetic process"/>
    <property type="evidence" value="ECO:0007669"/>
    <property type="project" value="TreeGrafter"/>
</dbReference>
<evidence type="ECO:0000256" key="4">
    <source>
        <dbReference type="SAM" id="MobiDB-lite"/>
    </source>
</evidence>
<feature type="region of interest" description="Disordered" evidence="4">
    <location>
        <begin position="1"/>
        <end position="40"/>
    </location>
</feature>
<sequence length="463" mass="52321">MSQPTYPMFLPDESLEIRSDSENEEDLSTSSNVPSSATSLEDEGKLLTHHHVMPEDTVNPRDFVDVRRIIHKIFPQCVFSANDPRVEIAQLKGGITNMLLLVSYPNPSKDGGRDHVLVRAYGNGTSTIIDRDRELATHLHLHSHGLAPTLYARLSNALIYEYIPGKAVEYTDLSRPEIMSGVASRLAEWHHKLDKKAIESEMTRLKALEKPSEQSTSSRDIYELLEEWINVLPRETDAQKKRVEDVTNELAWIKKTISNQGGPIVVGHCDLLSGNIIVPENWTPAELKGHGKSHQKPLTGSQAAFTEENIGHVKREKMTDPAKPAVDGFAPSTLTSFIDYEYSIPTPRAFDLANHFMEWQGFDCVVELIPEPSTSNPVMRTWAAQYLESLAYFEGKSEPTKVTEQAVDSLITEIATWWGMPGFYWGIWAIIQATISEIDFDYAEYAEKRLSEYYKWKKGREAK</sequence>
<dbReference type="AlphaFoldDB" id="A0A1D8N739"/>
<dbReference type="Gene3D" id="3.90.1200.10">
    <property type="match status" value="1"/>
</dbReference>
<dbReference type="EMBL" id="CP017554">
    <property type="protein sequence ID" value="AOW01464.1"/>
    <property type="molecule type" value="Genomic_DNA"/>
</dbReference>
<comment type="similarity">
    <text evidence="2">Belongs to the choline/ethanolamine kinase family.</text>
</comment>
<evidence type="ECO:0000313" key="7">
    <source>
        <dbReference type="Proteomes" id="UP000182444"/>
    </source>
</evidence>
<dbReference type="GeneID" id="2907623"/>
<dbReference type="PANTHER" id="PTHR22603:SF66">
    <property type="entry name" value="ETHANOLAMINE KINASE"/>
    <property type="match status" value="1"/>
</dbReference>